<gene>
    <name evidence="1" type="ORF">UW52_C0048G0005</name>
</gene>
<organism evidence="1 2">
    <name type="scientific">Candidatus Gottesmanbacteria bacterium GW2011_GWA1_44_24b</name>
    <dbReference type="NCBI Taxonomy" id="1618437"/>
    <lineage>
        <taxon>Bacteria</taxon>
        <taxon>Candidatus Gottesmaniibacteriota</taxon>
    </lineage>
</organism>
<comment type="caution">
    <text evidence="1">The sequence shown here is derived from an EMBL/GenBank/DDBJ whole genome shotgun (WGS) entry which is preliminary data.</text>
</comment>
<name>A0A0G1KS31_9BACT</name>
<proteinExistence type="predicted"/>
<evidence type="ECO:0000313" key="2">
    <source>
        <dbReference type="Proteomes" id="UP000034521"/>
    </source>
</evidence>
<accession>A0A0G1KS31</accession>
<dbReference type="AlphaFoldDB" id="A0A0G1KS31"/>
<reference evidence="1 2" key="1">
    <citation type="journal article" date="2015" name="Nature">
        <title>rRNA introns, odd ribosomes, and small enigmatic genomes across a large radiation of phyla.</title>
        <authorList>
            <person name="Brown C.T."/>
            <person name="Hug L.A."/>
            <person name="Thomas B.C."/>
            <person name="Sharon I."/>
            <person name="Castelle C.J."/>
            <person name="Singh A."/>
            <person name="Wilkins M.J."/>
            <person name="Williams K.H."/>
            <person name="Banfield J.F."/>
        </authorList>
    </citation>
    <scope>NUCLEOTIDE SEQUENCE [LARGE SCALE GENOMIC DNA]</scope>
</reference>
<evidence type="ECO:0000313" key="1">
    <source>
        <dbReference type="EMBL" id="KKT59122.1"/>
    </source>
</evidence>
<dbReference type="Proteomes" id="UP000034521">
    <property type="component" value="Unassembled WGS sequence"/>
</dbReference>
<protein>
    <submittedName>
        <fullName evidence="1">Uncharacterized protein</fullName>
    </submittedName>
</protein>
<sequence>MKIECSHLTPLEGCDTIRKLIEKKLLTLNGSVVPNFICDHQIPVDIRGAQGQSVACVGNENTLCPDQEDKL</sequence>
<dbReference type="EMBL" id="LCIQ01000048">
    <property type="protein sequence ID" value="KKT59122.1"/>
    <property type="molecule type" value="Genomic_DNA"/>
</dbReference>